<proteinExistence type="predicted"/>
<feature type="domain" description="Toxin SymE-like" evidence="1">
    <location>
        <begin position="13"/>
        <end position="65"/>
    </location>
</feature>
<keyword evidence="3" id="KW-1185">Reference proteome</keyword>
<dbReference type="RefSeq" id="WP_378255585.1">
    <property type="nucleotide sequence ID" value="NZ_JBHSJV010000001.1"/>
</dbReference>
<protein>
    <submittedName>
        <fullName evidence="2">SymE family type I addiction module toxin</fullName>
    </submittedName>
</protein>
<sequence>MTQKKKITKKGERRLKVISKAFRRDYNRYVTFPEIKLSGKWLKEIGFNCGQFVIVSHKKNKITITLQKENESKK</sequence>
<accession>A0ABW5N5M4</accession>
<dbReference type="Pfam" id="PF08845">
    <property type="entry name" value="SymE_toxin"/>
    <property type="match status" value="1"/>
</dbReference>
<name>A0ABW5N5M4_9FLAO</name>
<evidence type="ECO:0000259" key="1">
    <source>
        <dbReference type="Pfam" id="PF08845"/>
    </source>
</evidence>
<dbReference type="InterPro" id="IPR014944">
    <property type="entry name" value="Toxin_SymE-like"/>
</dbReference>
<evidence type="ECO:0000313" key="2">
    <source>
        <dbReference type="EMBL" id="MFD2590234.1"/>
    </source>
</evidence>
<comment type="caution">
    <text evidence="2">The sequence shown here is derived from an EMBL/GenBank/DDBJ whole genome shotgun (WGS) entry which is preliminary data.</text>
</comment>
<dbReference type="Proteomes" id="UP001597459">
    <property type="component" value="Unassembled WGS sequence"/>
</dbReference>
<organism evidence="2 3">
    <name type="scientific">Aquimarina hainanensis</name>
    <dbReference type="NCBI Taxonomy" id="1578017"/>
    <lineage>
        <taxon>Bacteria</taxon>
        <taxon>Pseudomonadati</taxon>
        <taxon>Bacteroidota</taxon>
        <taxon>Flavobacteriia</taxon>
        <taxon>Flavobacteriales</taxon>
        <taxon>Flavobacteriaceae</taxon>
        <taxon>Aquimarina</taxon>
    </lineage>
</organism>
<reference evidence="3" key="1">
    <citation type="journal article" date="2019" name="Int. J. Syst. Evol. Microbiol.">
        <title>The Global Catalogue of Microorganisms (GCM) 10K type strain sequencing project: providing services to taxonomists for standard genome sequencing and annotation.</title>
        <authorList>
            <consortium name="The Broad Institute Genomics Platform"/>
            <consortium name="The Broad Institute Genome Sequencing Center for Infectious Disease"/>
            <person name="Wu L."/>
            <person name="Ma J."/>
        </authorList>
    </citation>
    <scope>NUCLEOTIDE SEQUENCE [LARGE SCALE GENOMIC DNA]</scope>
    <source>
        <strain evidence="3">KCTC 42423</strain>
    </source>
</reference>
<gene>
    <name evidence="2" type="ORF">ACFSTE_05280</name>
</gene>
<evidence type="ECO:0000313" key="3">
    <source>
        <dbReference type="Proteomes" id="UP001597459"/>
    </source>
</evidence>
<dbReference type="EMBL" id="JBHULX010000003">
    <property type="protein sequence ID" value="MFD2590234.1"/>
    <property type="molecule type" value="Genomic_DNA"/>
</dbReference>